<dbReference type="AlphaFoldDB" id="A0A5B8RWB3"/>
<dbReference type="HAMAP" id="MF_00061">
    <property type="entry name" value="IspE"/>
    <property type="match status" value="1"/>
</dbReference>
<evidence type="ECO:0000256" key="7">
    <source>
        <dbReference type="ARBA" id="ARBA00022840"/>
    </source>
</evidence>
<dbReference type="Gene3D" id="3.30.230.10">
    <property type="match status" value="1"/>
</dbReference>
<dbReference type="PANTHER" id="PTHR43527">
    <property type="entry name" value="4-DIPHOSPHOCYTIDYL-2-C-METHYL-D-ERYTHRITOL KINASE, CHLOROPLASTIC"/>
    <property type="match status" value="1"/>
</dbReference>
<feature type="domain" description="GHMP kinase N-terminal" evidence="11">
    <location>
        <begin position="68"/>
        <end position="145"/>
    </location>
</feature>
<dbReference type="OrthoDB" id="9809438at2"/>
<evidence type="ECO:0000313" key="13">
    <source>
        <dbReference type="EMBL" id="QEA13919.1"/>
    </source>
</evidence>
<reference evidence="13 14" key="1">
    <citation type="submission" date="2019-07" db="EMBL/GenBank/DDBJ databases">
        <title>Complete genome sequence of Comamonas sp. NLF 7-7 isolated from livestock.</title>
        <authorList>
            <person name="Kim D.H."/>
            <person name="Kim J.G."/>
        </authorList>
    </citation>
    <scope>NUCLEOTIDE SEQUENCE [LARGE SCALE GENOMIC DNA]</scope>
    <source>
        <strain evidence="13 14">NLF 7-7</strain>
    </source>
</reference>
<evidence type="ECO:0000256" key="1">
    <source>
        <dbReference type="ARBA" id="ARBA00009684"/>
    </source>
</evidence>
<comment type="similarity">
    <text evidence="1 10">Belongs to the GHMP kinase family. IspE subfamily.</text>
</comment>
<dbReference type="NCBIfam" id="TIGR00154">
    <property type="entry name" value="ispE"/>
    <property type="match status" value="1"/>
</dbReference>
<sequence length="289" mass="31029">MRSLHDLPAPAKLNLFLHVLGRRSDGYHLLQSAFMLLDWCDLLHVECRASARLSREDLGSTALPEDDLCLRAARALQQASGCTKGAHITLEKRLPTQAGLGGGSSDAATTLLALNRLWQLDLPRSTLARIALALGADVPFFILGQNAWAEGVGEALTPLPPQAVQAGTRFVVVKPAAGLETARIFSDPSLRRDTQAATIAGFVAEQARSAFGFGRNDLQPVAQRLCPEVAQALHWLASRGLSGRMTGSGSAVFAVTKDTIDVSDAPAHWSIKVCQNLGFHPLAEWVRDE</sequence>
<accession>A0A5B8RWB3</accession>
<dbReference type="Proteomes" id="UP000321199">
    <property type="component" value="Chromosome"/>
</dbReference>
<keyword evidence="6 10" id="KW-0418">Kinase</keyword>
<evidence type="ECO:0000256" key="4">
    <source>
        <dbReference type="ARBA" id="ARBA00022679"/>
    </source>
</evidence>
<keyword evidence="7 10" id="KW-0067">ATP-binding</keyword>
<dbReference type="GO" id="GO:0005524">
    <property type="term" value="F:ATP binding"/>
    <property type="evidence" value="ECO:0007669"/>
    <property type="project" value="UniProtKB-UniRule"/>
</dbReference>
<dbReference type="SUPFAM" id="SSF55060">
    <property type="entry name" value="GHMP Kinase, C-terminal domain"/>
    <property type="match status" value="1"/>
</dbReference>
<dbReference type="GO" id="GO:0016114">
    <property type="term" value="P:terpenoid biosynthetic process"/>
    <property type="evidence" value="ECO:0007669"/>
    <property type="project" value="UniProtKB-UniRule"/>
</dbReference>
<protein>
    <recommendedName>
        <fullName evidence="3 10">4-diphosphocytidyl-2-C-methyl-D-erythritol kinase</fullName>
        <shortName evidence="10">CMK</shortName>
        <ecNumber evidence="2 10">2.7.1.148</ecNumber>
    </recommendedName>
    <alternativeName>
        <fullName evidence="9 10">4-(cytidine-5'-diphospho)-2-C-methyl-D-erythritol kinase</fullName>
    </alternativeName>
</protein>
<dbReference type="Pfam" id="PF08544">
    <property type="entry name" value="GHMP_kinases_C"/>
    <property type="match status" value="1"/>
</dbReference>
<dbReference type="NCBIfam" id="NF011202">
    <property type="entry name" value="PRK14608.1"/>
    <property type="match status" value="1"/>
</dbReference>
<keyword evidence="14" id="KW-1185">Reference proteome</keyword>
<comment type="function">
    <text evidence="10">Catalyzes the phosphorylation of the position 2 hydroxy group of 4-diphosphocytidyl-2C-methyl-D-erythritol.</text>
</comment>
<gene>
    <name evidence="10 13" type="primary">ispE</name>
    <name evidence="13" type="ORF">FOZ74_13280</name>
</gene>
<dbReference type="Pfam" id="PF00288">
    <property type="entry name" value="GHMP_kinases_N"/>
    <property type="match status" value="1"/>
</dbReference>
<keyword evidence="4 10" id="KW-0808">Transferase</keyword>
<feature type="binding site" evidence="10">
    <location>
        <begin position="95"/>
        <end position="105"/>
    </location>
    <ligand>
        <name>ATP</name>
        <dbReference type="ChEBI" id="CHEBI:30616"/>
    </ligand>
</feature>
<dbReference type="Gene3D" id="3.30.70.890">
    <property type="entry name" value="GHMP kinase, C-terminal domain"/>
    <property type="match status" value="1"/>
</dbReference>
<dbReference type="InterPro" id="IPR004424">
    <property type="entry name" value="IspE"/>
</dbReference>
<evidence type="ECO:0000313" key="14">
    <source>
        <dbReference type="Proteomes" id="UP000321199"/>
    </source>
</evidence>
<comment type="pathway">
    <text evidence="10">Isoprenoid biosynthesis; isopentenyl diphosphate biosynthesis via DXP pathway; isopentenyl diphosphate from 1-deoxy-D-xylulose 5-phosphate: step 3/6.</text>
</comment>
<evidence type="ECO:0000256" key="9">
    <source>
        <dbReference type="ARBA" id="ARBA00032554"/>
    </source>
</evidence>
<dbReference type="GO" id="GO:0019288">
    <property type="term" value="P:isopentenyl diphosphate biosynthetic process, methylerythritol 4-phosphate pathway"/>
    <property type="evidence" value="ECO:0007669"/>
    <property type="project" value="UniProtKB-UniRule"/>
</dbReference>
<dbReference type="UniPathway" id="UPA00056">
    <property type="reaction ID" value="UER00094"/>
</dbReference>
<dbReference type="EC" id="2.7.1.148" evidence="2 10"/>
<feature type="active site" evidence="10">
    <location>
        <position position="12"/>
    </location>
</feature>
<name>A0A5B8RWB3_9BURK</name>
<feature type="domain" description="GHMP kinase C-terminal" evidence="12">
    <location>
        <begin position="202"/>
        <end position="265"/>
    </location>
</feature>
<dbReference type="KEGG" id="cof:FOZ74_13280"/>
<evidence type="ECO:0000259" key="12">
    <source>
        <dbReference type="Pfam" id="PF08544"/>
    </source>
</evidence>
<evidence type="ECO:0000256" key="10">
    <source>
        <dbReference type="HAMAP-Rule" id="MF_00061"/>
    </source>
</evidence>
<evidence type="ECO:0000256" key="6">
    <source>
        <dbReference type="ARBA" id="ARBA00022777"/>
    </source>
</evidence>
<evidence type="ECO:0000256" key="5">
    <source>
        <dbReference type="ARBA" id="ARBA00022741"/>
    </source>
</evidence>
<dbReference type="PANTHER" id="PTHR43527:SF2">
    <property type="entry name" value="4-DIPHOSPHOCYTIDYL-2-C-METHYL-D-ERYTHRITOL KINASE, CHLOROPLASTIC"/>
    <property type="match status" value="1"/>
</dbReference>
<evidence type="ECO:0000259" key="11">
    <source>
        <dbReference type="Pfam" id="PF00288"/>
    </source>
</evidence>
<dbReference type="PIRSF" id="PIRSF010376">
    <property type="entry name" value="IspE"/>
    <property type="match status" value="1"/>
</dbReference>
<keyword evidence="8 10" id="KW-0414">Isoprene biosynthesis</keyword>
<dbReference type="InterPro" id="IPR036554">
    <property type="entry name" value="GHMP_kinase_C_sf"/>
</dbReference>
<feature type="active site" evidence="10">
    <location>
        <position position="137"/>
    </location>
</feature>
<dbReference type="InterPro" id="IPR014721">
    <property type="entry name" value="Ribsml_uS5_D2-typ_fold_subgr"/>
</dbReference>
<evidence type="ECO:0000256" key="3">
    <source>
        <dbReference type="ARBA" id="ARBA00017473"/>
    </source>
</evidence>
<evidence type="ECO:0000256" key="8">
    <source>
        <dbReference type="ARBA" id="ARBA00023229"/>
    </source>
</evidence>
<dbReference type="EMBL" id="CP042344">
    <property type="protein sequence ID" value="QEA13919.1"/>
    <property type="molecule type" value="Genomic_DNA"/>
</dbReference>
<keyword evidence="5 10" id="KW-0547">Nucleotide-binding</keyword>
<dbReference type="InterPro" id="IPR020568">
    <property type="entry name" value="Ribosomal_Su5_D2-typ_SF"/>
</dbReference>
<dbReference type="GO" id="GO:0050515">
    <property type="term" value="F:4-(cytidine 5'-diphospho)-2-C-methyl-D-erythritol kinase activity"/>
    <property type="evidence" value="ECO:0007669"/>
    <property type="project" value="UniProtKB-UniRule"/>
</dbReference>
<dbReference type="InterPro" id="IPR006204">
    <property type="entry name" value="GHMP_kinase_N_dom"/>
</dbReference>
<dbReference type="SUPFAM" id="SSF54211">
    <property type="entry name" value="Ribosomal protein S5 domain 2-like"/>
    <property type="match status" value="1"/>
</dbReference>
<dbReference type="InterPro" id="IPR013750">
    <property type="entry name" value="GHMP_kinase_C_dom"/>
</dbReference>
<organism evidence="13 14">
    <name type="scientific">Comamonas flocculans</name>
    <dbReference type="NCBI Taxonomy" id="2597701"/>
    <lineage>
        <taxon>Bacteria</taxon>
        <taxon>Pseudomonadati</taxon>
        <taxon>Pseudomonadota</taxon>
        <taxon>Betaproteobacteria</taxon>
        <taxon>Burkholderiales</taxon>
        <taxon>Comamonadaceae</taxon>
        <taxon>Comamonas</taxon>
    </lineage>
</organism>
<dbReference type="RefSeq" id="WP_146913504.1">
    <property type="nucleotide sequence ID" value="NZ_CP042344.1"/>
</dbReference>
<comment type="catalytic activity">
    <reaction evidence="10">
        <text>4-CDP-2-C-methyl-D-erythritol + ATP = 4-CDP-2-C-methyl-D-erythritol 2-phosphate + ADP + H(+)</text>
        <dbReference type="Rhea" id="RHEA:18437"/>
        <dbReference type="ChEBI" id="CHEBI:15378"/>
        <dbReference type="ChEBI" id="CHEBI:30616"/>
        <dbReference type="ChEBI" id="CHEBI:57823"/>
        <dbReference type="ChEBI" id="CHEBI:57919"/>
        <dbReference type="ChEBI" id="CHEBI:456216"/>
        <dbReference type="EC" id="2.7.1.148"/>
    </reaction>
</comment>
<proteinExistence type="inferred from homology"/>
<evidence type="ECO:0000256" key="2">
    <source>
        <dbReference type="ARBA" id="ARBA00012052"/>
    </source>
</evidence>